<feature type="compositionally biased region" description="Low complexity" evidence="1">
    <location>
        <begin position="69"/>
        <end position="78"/>
    </location>
</feature>
<organism evidence="3 4">
    <name type="scientific">Extensimonas vulgaris</name>
    <dbReference type="NCBI Taxonomy" id="1031594"/>
    <lineage>
        <taxon>Bacteria</taxon>
        <taxon>Pseudomonadati</taxon>
        <taxon>Pseudomonadota</taxon>
        <taxon>Betaproteobacteria</taxon>
        <taxon>Burkholderiales</taxon>
        <taxon>Comamonadaceae</taxon>
        <taxon>Extensimonas</taxon>
    </lineage>
</organism>
<evidence type="ECO:0000256" key="1">
    <source>
        <dbReference type="SAM" id="MobiDB-lite"/>
    </source>
</evidence>
<reference evidence="3 4" key="1">
    <citation type="submission" date="2018-07" db="EMBL/GenBank/DDBJ databases">
        <title>Genomic Encyclopedia of Type Strains, Phase IV (KMG-IV): sequencing the most valuable type-strain genomes for metagenomic binning, comparative biology and taxonomic classification.</title>
        <authorList>
            <person name="Goeker M."/>
        </authorList>
    </citation>
    <scope>NUCLEOTIDE SEQUENCE [LARGE SCALE GENOMIC DNA]</scope>
    <source>
        <strain evidence="3 4">DSM 100911</strain>
    </source>
</reference>
<dbReference type="AlphaFoldDB" id="A0A369ATK3"/>
<gene>
    <name evidence="3" type="ORF">DFR45_102196</name>
</gene>
<evidence type="ECO:0000256" key="2">
    <source>
        <dbReference type="SAM" id="Phobius"/>
    </source>
</evidence>
<sequence length="96" mass="10134">MWQQVLSIALVALALAYLLWRWLPAGWRARLARVHPRLARALPAPSGCGGCSSCAPGCASTRTEAAQPPAGAAQEAVVQMPRSRRSETEIGPSAQA</sequence>
<keyword evidence="2" id="KW-1133">Transmembrane helix</keyword>
<dbReference type="Proteomes" id="UP000252174">
    <property type="component" value="Unassembled WGS sequence"/>
</dbReference>
<comment type="caution">
    <text evidence="3">The sequence shown here is derived from an EMBL/GenBank/DDBJ whole genome shotgun (WGS) entry which is preliminary data.</text>
</comment>
<evidence type="ECO:0000313" key="4">
    <source>
        <dbReference type="Proteomes" id="UP000252174"/>
    </source>
</evidence>
<dbReference type="RefSeq" id="WP_114482381.1">
    <property type="nucleotide sequence ID" value="NZ_QPJU01000002.1"/>
</dbReference>
<feature type="transmembrane region" description="Helical" evidence="2">
    <location>
        <begin position="6"/>
        <end position="23"/>
    </location>
</feature>
<keyword evidence="2" id="KW-0472">Membrane</keyword>
<dbReference type="EMBL" id="QPJU01000002">
    <property type="protein sequence ID" value="RCX10794.1"/>
    <property type="molecule type" value="Genomic_DNA"/>
</dbReference>
<evidence type="ECO:0000313" key="3">
    <source>
        <dbReference type="EMBL" id="RCX10794.1"/>
    </source>
</evidence>
<feature type="region of interest" description="Disordered" evidence="1">
    <location>
        <begin position="69"/>
        <end position="96"/>
    </location>
</feature>
<keyword evidence="4" id="KW-1185">Reference proteome</keyword>
<proteinExistence type="predicted"/>
<accession>A0A369ATK3</accession>
<protein>
    <submittedName>
        <fullName evidence="3">Uncharacterized protein</fullName>
    </submittedName>
</protein>
<keyword evidence="2" id="KW-0812">Transmembrane</keyword>
<name>A0A369ATK3_9BURK</name>